<evidence type="ECO:0000313" key="3">
    <source>
        <dbReference type="Proteomes" id="UP000593562"/>
    </source>
</evidence>
<sequence length="121" mass="13855">MQFRVNYPSLNILPSRRNFKNEENKGVTQLLIQGGRAWHMLVFTVLLVILELLGFSIALLFDNCTSWDIPKSREIDKTRRTLLENMFHTMEYDASVLMASVMALALPTLIMKNSSAHLSQV</sequence>
<comment type="caution">
    <text evidence="2">The sequence shown here is derived from an EMBL/GenBank/DDBJ whole genome shotgun (WGS) entry which is preliminary data.</text>
</comment>
<keyword evidence="1" id="KW-0812">Transmembrane</keyword>
<keyword evidence="1" id="KW-0472">Membrane</keyword>
<keyword evidence="1" id="KW-1133">Transmembrane helix</keyword>
<feature type="transmembrane region" description="Helical" evidence="1">
    <location>
        <begin position="40"/>
        <end position="61"/>
    </location>
</feature>
<organism evidence="2 3">
    <name type="scientific">Tripterygium wilfordii</name>
    <name type="common">Thunder God vine</name>
    <dbReference type="NCBI Taxonomy" id="458696"/>
    <lineage>
        <taxon>Eukaryota</taxon>
        <taxon>Viridiplantae</taxon>
        <taxon>Streptophyta</taxon>
        <taxon>Embryophyta</taxon>
        <taxon>Tracheophyta</taxon>
        <taxon>Spermatophyta</taxon>
        <taxon>Magnoliopsida</taxon>
        <taxon>eudicotyledons</taxon>
        <taxon>Gunneridae</taxon>
        <taxon>Pentapetalae</taxon>
        <taxon>rosids</taxon>
        <taxon>fabids</taxon>
        <taxon>Celastrales</taxon>
        <taxon>Celastraceae</taxon>
        <taxon>Tripterygium</taxon>
    </lineage>
</organism>
<proteinExistence type="predicted"/>
<dbReference type="EMBL" id="JAAARO010000004">
    <property type="protein sequence ID" value="KAF5748242.1"/>
    <property type="molecule type" value="Genomic_DNA"/>
</dbReference>
<evidence type="ECO:0000313" key="2">
    <source>
        <dbReference type="EMBL" id="KAF5748242.1"/>
    </source>
</evidence>
<keyword evidence="3" id="KW-1185">Reference proteome</keyword>
<name>A0A7J7DPD3_TRIWF</name>
<accession>A0A7J7DPD3</accession>
<dbReference type="InParanoid" id="A0A7J7DPD3"/>
<dbReference type="AlphaFoldDB" id="A0A7J7DPD3"/>
<feature type="transmembrane region" description="Helical" evidence="1">
    <location>
        <begin position="92"/>
        <end position="111"/>
    </location>
</feature>
<dbReference type="Proteomes" id="UP000593562">
    <property type="component" value="Unassembled WGS sequence"/>
</dbReference>
<gene>
    <name evidence="2" type="ORF">HS088_TW04G00194</name>
</gene>
<reference evidence="2 3" key="1">
    <citation type="journal article" date="2020" name="Nat. Commun.">
        <title>Genome of Tripterygium wilfordii and identification of cytochrome P450 involved in triptolide biosynthesis.</title>
        <authorList>
            <person name="Tu L."/>
            <person name="Su P."/>
            <person name="Zhang Z."/>
            <person name="Gao L."/>
            <person name="Wang J."/>
            <person name="Hu T."/>
            <person name="Zhou J."/>
            <person name="Zhang Y."/>
            <person name="Zhao Y."/>
            <person name="Liu Y."/>
            <person name="Song Y."/>
            <person name="Tong Y."/>
            <person name="Lu Y."/>
            <person name="Yang J."/>
            <person name="Xu C."/>
            <person name="Jia M."/>
            <person name="Peters R.J."/>
            <person name="Huang L."/>
            <person name="Gao W."/>
        </authorList>
    </citation>
    <scope>NUCLEOTIDE SEQUENCE [LARGE SCALE GENOMIC DNA]</scope>
    <source>
        <strain evidence="3">cv. XIE 37</strain>
        <tissue evidence="2">Leaf</tissue>
    </source>
</reference>
<protein>
    <submittedName>
        <fullName evidence="2">Uncharacterized protein</fullName>
    </submittedName>
</protein>
<evidence type="ECO:0000256" key="1">
    <source>
        <dbReference type="SAM" id="Phobius"/>
    </source>
</evidence>